<dbReference type="InterPro" id="IPR036879">
    <property type="entry name" value="TF_MADSbox_sf"/>
</dbReference>
<dbReference type="InterPro" id="IPR002100">
    <property type="entry name" value="TF_MADSbox"/>
</dbReference>
<organism evidence="8 9">
    <name type="scientific">Jatropha curcas</name>
    <name type="common">Barbados nut</name>
    <dbReference type="NCBI Taxonomy" id="180498"/>
    <lineage>
        <taxon>Eukaryota</taxon>
        <taxon>Viridiplantae</taxon>
        <taxon>Streptophyta</taxon>
        <taxon>Embryophyta</taxon>
        <taxon>Tracheophyta</taxon>
        <taxon>Spermatophyta</taxon>
        <taxon>Magnoliopsida</taxon>
        <taxon>eudicotyledons</taxon>
        <taxon>Gunneridae</taxon>
        <taxon>Pentapetalae</taxon>
        <taxon>rosids</taxon>
        <taxon>fabids</taxon>
        <taxon>Malpighiales</taxon>
        <taxon>Euphorbiaceae</taxon>
        <taxon>Crotonoideae</taxon>
        <taxon>Jatropheae</taxon>
        <taxon>Jatropha</taxon>
    </lineage>
</organism>
<dbReference type="PANTHER" id="PTHR48019">
    <property type="entry name" value="SERUM RESPONSE FACTOR HOMOLOG"/>
    <property type="match status" value="1"/>
</dbReference>
<dbReference type="SMART" id="SM00432">
    <property type="entry name" value="MADS"/>
    <property type="match status" value="1"/>
</dbReference>
<dbReference type="PRINTS" id="PR00404">
    <property type="entry name" value="MADSDOMAIN"/>
</dbReference>
<dbReference type="AlphaFoldDB" id="A0A067LJ84"/>
<comment type="subcellular location">
    <subcellularLocation>
        <location evidence="1">Nucleus</location>
    </subcellularLocation>
</comment>
<keyword evidence="2" id="KW-0805">Transcription regulation</keyword>
<evidence type="ECO:0000313" key="8">
    <source>
        <dbReference type="EMBL" id="KDP44319.1"/>
    </source>
</evidence>
<feature type="domain" description="MADS-box" evidence="7">
    <location>
        <begin position="1"/>
        <end position="61"/>
    </location>
</feature>
<keyword evidence="3" id="KW-0238">DNA-binding</keyword>
<accession>A0A067LJ84</accession>
<sequence>MGRSKIILKKIENPTYRHITFAKRKSGIIKKAYELSTLCDIEIALIVFSPAGKLFLYEGKKRLEEIIQHYFDLPDNRRQRQFLKSPSSIETVTEAERQENTLIETLKHVQIRKQQLLEEIENFHPVPEQPFYPMNMNSDGFIMGSSSYNPVDRPLQFDFDIPGYSEFPFFSNQEPNFPELQPPPTFLDGHGFPVQNNDNNFNACVPYSHQMGQFPNMNLPSTSTINTNEQGSASNAPVQGQEGDPAKGFYNPSYGNYHFRF</sequence>
<dbReference type="Pfam" id="PF00319">
    <property type="entry name" value="SRF-TF"/>
    <property type="match status" value="1"/>
</dbReference>
<evidence type="ECO:0000256" key="2">
    <source>
        <dbReference type="ARBA" id="ARBA00023015"/>
    </source>
</evidence>
<evidence type="ECO:0000256" key="6">
    <source>
        <dbReference type="SAM" id="MobiDB-lite"/>
    </source>
</evidence>
<feature type="region of interest" description="Disordered" evidence="6">
    <location>
        <begin position="222"/>
        <end position="249"/>
    </location>
</feature>
<protein>
    <recommendedName>
        <fullName evidence="7">MADS-box domain-containing protein</fullName>
    </recommendedName>
</protein>
<keyword evidence="5" id="KW-0539">Nucleus</keyword>
<name>A0A067LJ84_JATCU</name>
<dbReference type="SUPFAM" id="SSF55455">
    <property type="entry name" value="SRF-like"/>
    <property type="match status" value="1"/>
</dbReference>
<dbReference type="GO" id="GO:0046983">
    <property type="term" value="F:protein dimerization activity"/>
    <property type="evidence" value="ECO:0007669"/>
    <property type="project" value="InterPro"/>
</dbReference>
<reference evidence="8 9" key="1">
    <citation type="journal article" date="2014" name="PLoS ONE">
        <title>Global Analysis of Gene Expression Profiles in Physic Nut (Jatropha curcas L.) Seedlings Exposed to Salt Stress.</title>
        <authorList>
            <person name="Zhang L."/>
            <person name="Zhang C."/>
            <person name="Wu P."/>
            <person name="Chen Y."/>
            <person name="Li M."/>
            <person name="Jiang H."/>
            <person name="Wu G."/>
        </authorList>
    </citation>
    <scope>NUCLEOTIDE SEQUENCE [LARGE SCALE GENOMIC DNA]</scope>
    <source>
        <strain evidence="9">cv. GZQX0401</strain>
        <tissue evidence="8">Young leaves</tissue>
    </source>
</reference>
<dbReference type="GO" id="GO:0005634">
    <property type="term" value="C:nucleus"/>
    <property type="evidence" value="ECO:0007669"/>
    <property type="project" value="UniProtKB-SubCell"/>
</dbReference>
<dbReference type="EMBL" id="KK914254">
    <property type="protein sequence ID" value="KDP44319.1"/>
    <property type="molecule type" value="Genomic_DNA"/>
</dbReference>
<evidence type="ECO:0000256" key="1">
    <source>
        <dbReference type="ARBA" id="ARBA00004123"/>
    </source>
</evidence>
<dbReference type="InterPro" id="IPR050142">
    <property type="entry name" value="MADS-box/MEF2_TF"/>
</dbReference>
<evidence type="ECO:0000256" key="5">
    <source>
        <dbReference type="ARBA" id="ARBA00023242"/>
    </source>
</evidence>
<dbReference type="Proteomes" id="UP000027138">
    <property type="component" value="Unassembled WGS sequence"/>
</dbReference>
<dbReference type="PROSITE" id="PS00350">
    <property type="entry name" value="MADS_BOX_1"/>
    <property type="match status" value="1"/>
</dbReference>
<dbReference type="GO" id="GO:0003677">
    <property type="term" value="F:DNA binding"/>
    <property type="evidence" value="ECO:0007669"/>
    <property type="project" value="UniProtKB-KW"/>
</dbReference>
<dbReference type="OrthoDB" id="1898716at2759"/>
<keyword evidence="9" id="KW-1185">Reference proteome</keyword>
<gene>
    <name evidence="8" type="ORF">JCGZ_19186</name>
</gene>
<dbReference type="Gene3D" id="3.40.1810.10">
    <property type="entry name" value="Transcription factor, MADS-box"/>
    <property type="match status" value="1"/>
</dbReference>
<proteinExistence type="predicted"/>
<dbReference type="PROSITE" id="PS50066">
    <property type="entry name" value="MADS_BOX_2"/>
    <property type="match status" value="1"/>
</dbReference>
<keyword evidence="4" id="KW-0804">Transcription</keyword>
<evidence type="ECO:0000256" key="3">
    <source>
        <dbReference type="ARBA" id="ARBA00023125"/>
    </source>
</evidence>
<evidence type="ECO:0000313" key="9">
    <source>
        <dbReference type="Proteomes" id="UP000027138"/>
    </source>
</evidence>
<evidence type="ECO:0000256" key="4">
    <source>
        <dbReference type="ARBA" id="ARBA00023163"/>
    </source>
</evidence>
<feature type="compositionally biased region" description="Polar residues" evidence="6">
    <location>
        <begin position="222"/>
        <end position="238"/>
    </location>
</feature>
<evidence type="ECO:0000259" key="7">
    <source>
        <dbReference type="PROSITE" id="PS50066"/>
    </source>
</evidence>